<feature type="region of interest" description="Disordered" evidence="1">
    <location>
        <begin position="258"/>
        <end position="293"/>
    </location>
</feature>
<organism evidence="3 4">
    <name type="scientific">Puccinia sorghi</name>
    <dbReference type="NCBI Taxonomy" id="27349"/>
    <lineage>
        <taxon>Eukaryota</taxon>
        <taxon>Fungi</taxon>
        <taxon>Dikarya</taxon>
        <taxon>Basidiomycota</taxon>
        <taxon>Pucciniomycotina</taxon>
        <taxon>Pucciniomycetes</taxon>
        <taxon>Pucciniales</taxon>
        <taxon>Pucciniaceae</taxon>
        <taxon>Puccinia</taxon>
    </lineage>
</organism>
<dbReference type="EMBL" id="LAVV01007905">
    <property type="protein sequence ID" value="KNZ54368.1"/>
    <property type="molecule type" value="Genomic_DNA"/>
</dbReference>
<dbReference type="AlphaFoldDB" id="A0A0L6V0R5"/>
<keyword evidence="2" id="KW-0812">Transmembrane</keyword>
<proteinExistence type="predicted"/>
<evidence type="ECO:0000313" key="3">
    <source>
        <dbReference type="EMBL" id="KNZ54368.1"/>
    </source>
</evidence>
<sequence length="688" mass="78705">MNRFDFCHKNRLKVQISHKKAAVEPLFFCISCIFNYNLHFLLQLGYPPFYKFHLLSIYNPSNLTSHSSSLITHLIIQLIINTLYHYSSSPSLITHYSSLVIIITHHTLISYLSSYLQTWDRLRFLTLNRLFNNLRHALFGDTQNVSSKGAVINLRNSRGWRQIFCHKEGILNEEIYNSQLSIPQTLYLFNFDDLLTICLEFSQNCCQVCLYRDITITSCFLPLVITCSFLVLTCSTAPHTFDNNRWFRGLMAGNQNASGNRYKEGSASPIKRDSGKSSPSPPTGRLPSPRPSQGTLFLSSLGLDSRDMWLTRCSAAQFWPFFSIYFSHGRITNRAFFAAINLETIITTTTNREENKQMMSKLNREEYRLTKRNDSRAQAKNHSNQAASRNQYHTPERVSGPNPSLATSREVCEIEAYYDPSGCGGRAAEKNSQYINPYHHPIPGLIIISTDGWPYHHIQSYLTTVKRAQPGILLLVVRGSTIMRELVSARYVSVKTVSNKHGGGAHNLQHHRDAQNRAQKKIQNEFKKANPVYSLKDSRPFPTCAHPSRRVWRAQRPSHSTFSPVLNLQPRDSFPNHCGTSEKAGQRSFEGDCCRCKVSARLNNFISYTRSKRRLMSDEHQLTHATKRINMVRTDDFFTLSGHSLKGLDTKQKRDLTKKRVTTFHTNFFQEGDTSPTHEELQGLAETL</sequence>
<evidence type="ECO:0000256" key="2">
    <source>
        <dbReference type="SAM" id="Phobius"/>
    </source>
</evidence>
<evidence type="ECO:0000256" key="1">
    <source>
        <dbReference type="SAM" id="MobiDB-lite"/>
    </source>
</evidence>
<feature type="compositionally biased region" description="Polar residues" evidence="1">
    <location>
        <begin position="378"/>
        <end position="393"/>
    </location>
</feature>
<dbReference type="Proteomes" id="UP000037035">
    <property type="component" value="Unassembled WGS sequence"/>
</dbReference>
<feature type="region of interest" description="Disordered" evidence="1">
    <location>
        <begin position="371"/>
        <end position="405"/>
    </location>
</feature>
<feature type="transmembrane region" description="Helical" evidence="2">
    <location>
        <begin position="21"/>
        <end position="46"/>
    </location>
</feature>
<keyword evidence="2" id="KW-1133">Transmembrane helix</keyword>
<name>A0A0L6V0R5_9BASI</name>
<feature type="compositionally biased region" description="Pro residues" evidence="1">
    <location>
        <begin position="279"/>
        <end position="290"/>
    </location>
</feature>
<keyword evidence="4" id="KW-1185">Reference proteome</keyword>
<gene>
    <name evidence="3" type="ORF">VP01_2963g1</name>
</gene>
<feature type="transmembrane region" description="Helical" evidence="2">
    <location>
        <begin position="96"/>
        <end position="116"/>
    </location>
</feature>
<dbReference type="VEuPathDB" id="FungiDB:VP01_2963g1"/>
<accession>A0A0L6V0R5</accession>
<protein>
    <submittedName>
        <fullName evidence="3">Uncharacterized protein</fullName>
    </submittedName>
</protein>
<reference evidence="3 4" key="1">
    <citation type="submission" date="2015-08" db="EMBL/GenBank/DDBJ databases">
        <title>Next Generation Sequencing and Analysis of the Genome of Puccinia sorghi L Schw, the Causal Agent of Maize Common Rust.</title>
        <authorList>
            <person name="Rochi L."/>
            <person name="Burguener G."/>
            <person name="Darino M."/>
            <person name="Turjanski A."/>
            <person name="Kreff E."/>
            <person name="Dieguez M.J."/>
            <person name="Sacco F."/>
        </authorList>
    </citation>
    <scope>NUCLEOTIDE SEQUENCE [LARGE SCALE GENOMIC DNA]</scope>
    <source>
        <strain evidence="3 4">RO10H11247</strain>
    </source>
</reference>
<comment type="caution">
    <text evidence="3">The sequence shown here is derived from an EMBL/GenBank/DDBJ whole genome shotgun (WGS) entry which is preliminary data.</text>
</comment>
<evidence type="ECO:0000313" key="4">
    <source>
        <dbReference type="Proteomes" id="UP000037035"/>
    </source>
</evidence>
<keyword evidence="2" id="KW-0472">Membrane</keyword>